<dbReference type="PANTHER" id="PTHR15131">
    <property type="entry name" value="SMALL NUCLEAR RNA ACTIVATING COMPLEX, POLYPEPTIDE 1"/>
    <property type="match status" value="1"/>
</dbReference>
<dbReference type="GO" id="GO:0043565">
    <property type="term" value="F:sequence-specific DNA binding"/>
    <property type="evidence" value="ECO:0007669"/>
    <property type="project" value="TreeGrafter"/>
</dbReference>
<dbReference type="GO" id="GO:0042795">
    <property type="term" value="P:snRNA transcription by RNA polymerase II"/>
    <property type="evidence" value="ECO:0007669"/>
    <property type="project" value="TreeGrafter"/>
</dbReference>
<protein>
    <submittedName>
        <fullName evidence="2">snRNA-activating protein complex subunit 1</fullName>
    </submittedName>
</protein>
<dbReference type="PANTHER" id="PTHR15131:SF3">
    <property type="entry name" value="SNRNA-ACTIVATING PROTEIN COMPLEX SUBUNIT 1"/>
    <property type="match status" value="1"/>
</dbReference>
<dbReference type="Proteomes" id="UP000887116">
    <property type="component" value="Unassembled WGS sequence"/>
</dbReference>
<reference evidence="2" key="1">
    <citation type="submission" date="2020-07" db="EMBL/GenBank/DDBJ databases">
        <title>Multicomponent nature underlies the extraordinary mechanical properties of spider dragline silk.</title>
        <authorList>
            <person name="Kono N."/>
            <person name="Nakamura H."/>
            <person name="Mori M."/>
            <person name="Yoshida Y."/>
            <person name="Ohtoshi R."/>
            <person name="Malay A.D."/>
            <person name="Moran D.A.P."/>
            <person name="Tomita M."/>
            <person name="Numata K."/>
            <person name="Arakawa K."/>
        </authorList>
    </citation>
    <scope>NUCLEOTIDE SEQUENCE</scope>
</reference>
<dbReference type="Pfam" id="PF09808">
    <property type="entry name" value="SNAPC1"/>
    <property type="match status" value="1"/>
</dbReference>
<accession>A0A8X6HML6</accession>
<dbReference type="OrthoDB" id="20127at2759"/>
<feature type="region of interest" description="Disordered" evidence="1">
    <location>
        <begin position="266"/>
        <end position="289"/>
    </location>
</feature>
<feature type="region of interest" description="Disordered" evidence="1">
    <location>
        <begin position="318"/>
        <end position="351"/>
    </location>
</feature>
<feature type="compositionally biased region" description="Basic and acidic residues" evidence="1">
    <location>
        <begin position="266"/>
        <end position="276"/>
    </location>
</feature>
<keyword evidence="3" id="KW-1185">Reference proteome</keyword>
<dbReference type="AlphaFoldDB" id="A0A8X6HML6"/>
<dbReference type="GO" id="GO:0019185">
    <property type="term" value="C:snRNA-activating protein complex"/>
    <property type="evidence" value="ECO:0007669"/>
    <property type="project" value="TreeGrafter"/>
</dbReference>
<name>A0A8X6HML6_TRICU</name>
<evidence type="ECO:0000313" key="2">
    <source>
        <dbReference type="EMBL" id="GFR25100.1"/>
    </source>
</evidence>
<dbReference type="EMBL" id="BMAO01018661">
    <property type="protein sequence ID" value="GFR25100.1"/>
    <property type="molecule type" value="Genomic_DNA"/>
</dbReference>
<feature type="compositionally biased region" description="Basic residues" evidence="1">
    <location>
        <begin position="331"/>
        <end position="351"/>
    </location>
</feature>
<gene>
    <name evidence="2" type="primary">SNAPC1</name>
    <name evidence="2" type="ORF">TNCT_509821</name>
</gene>
<sequence length="422" mass="48497">MNSILIPPLLRALVGVERSLGDNVNIHSLTKNVEEKIISDHICIMPVMKYIAAGFANDAEKLMLEFIAENSTEFSVFADKWKAHNFAAVYLGRQQYELQQFTQEIYQITLNYLRSTSFYRRVGTIYLLYALFRNQIHNPPIRIRIVLQQFQIFLEFQSIAGENGYKSLHYVIDFMIKNAFDFVANGVLFGPKSSKFQTEEASETKFLLNDFRKEIAEVIDKGMIKEVANLNELYKQIKDKFQDPKWTERLDLEAKMQALYDMLDDESNKNTSEKNSNEMSFPSEETQDIGARRAKLKAASFSKRALFRQLNASDQEAEEESDRLIICPSAPKRKRKKRLPKEQRRKGRPCKAKKVEEILVASSGDEAKSVAVQNVYVKKPGPISRTSYLDYYDDSTIMNAKHISSGSSKLSSSDEEEYALVF</sequence>
<organism evidence="2 3">
    <name type="scientific">Trichonephila clavata</name>
    <name type="common">Joro spider</name>
    <name type="synonym">Nephila clavata</name>
    <dbReference type="NCBI Taxonomy" id="2740835"/>
    <lineage>
        <taxon>Eukaryota</taxon>
        <taxon>Metazoa</taxon>
        <taxon>Ecdysozoa</taxon>
        <taxon>Arthropoda</taxon>
        <taxon>Chelicerata</taxon>
        <taxon>Arachnida</taxon>
        <taxon>Araneae</taxon>
        <taxon>Araneomorphae</taxon>
        <taxon>Entelegynae</taxon>
        <taxon>Araneoidea</taxon>
        <taxon>Nephilidae</taxon>
        <taxon>Trichonephila</taxon>
    </lineage>
</organism>
<evidence type="ECO:0000313" key="3">
    <source>
        <dbReference type="Proteomes" id="UP000887116"/>
    </source>
</evidence>
<dbReference type="GO" id="GO:0042796">
    <property type="term" value="P:snRNA transcription by RNA polymerase III"/>
    <property type="evidence" value="ECO:0007669"/>
    <property type="project" value="TreeGrafter"/>
</dbReference>
<comment type="caution">
    <text evidence="2">The sequence shown here is derived from an EMBL/GenBank/DDBJ whole genome shotgun (WGS) entry which is preliminary data.</text>
</comment>
<evidence type="ECO:0000256" key="1">
    <source>
        <dbReference type="SAM" id="MobiDB-lite"/>
    </source>
</evidence>
<proteinExistence type="predicted"/>
<dbReference type="InterPro" id="IPR019188">
    <property type="entry name" value="SNAPC1"/>
</dbReference>